<dbReference type="Proteomes" id="UP000006843">
    <property type="component" value="Chromosome I"/>
</dbReference>
<name>Q3IEG8_PSET1</name>
<dbReference type="KEGG" id="pha:PSHAa0432"/>
<evidence type="ECO:0000313" key="1">
    <source>
        <dbReference type="EMBL" id="CAI85530.1"/>
    </source>
</evidence>
<protein>
    <submittedName>
        <fullName evidence="1">Orphan protein</fullName>
    </submittedName>
</protein>
<sequence>MTANTQHCYFVIAEDDLGNESPASNERFAIVEAFDVMNPTVPMPFSAEPTATIVLTVS</sequence>
<gene>
    <name evidence="1" type="ordered locus">PSHAa0432</name>
</gene>
<accession>Q3IEG8</accession>
<organism evidence="1 2">
    <name type="scientific">Pseudoalteromonas translucida (strain TAC 125)</name>
    <dbReference type="NCBI Taxonomy" id="326442"/>
    <lineage>
        <taxon>Bacteria</taxon>
        <taxon>Pseudomonadati</taxon>
        <taxon>Pseudomonadota</taxon>
        <taxon>Gammaproteobacteria</taxon>
        <taxon>Alteromonadales</taxon>
        <taxon>Pseudoalteromonadaceae</taxon>
        <taxon>Pseudoalteromonas</taxon>
    </lineage>
</organism>
<dbReference type="AlphaFoldDB" id="Q3IEG8"/>
<evidence type="ECO:0000313" key="2">
    <source>
        <dbReference type="Proteomes" id="UP000006843"/>
    </source>
</evidence>
<dbReference type="HOGENOM" id="CLU_2975906_0_0_6"/>
<proteinExistence type="predicted"/>
<dbReference type="EMBL" id="CR954246">
    <property type="protein sequence ID" value="CAI85530.1"/>
    <property type="molecule type" value="Genomic_DNA"/>
</dbReference>
<keyword evidence="2" id="KW-1185">Reference proteome</keyword>
<reference evidence="1 2" key="1">
    <citation type="journal article" date="2005" name="Genome Res.">
        <title>Coping with cold: the genome of the versatile marine Antarctica bacterium Pseudoalteromonas haloplanktis TAC125.</title>
        <authorList>
            <person name="Medigue C."/>
            <person name="Krin E."/>
            <person name="Pascal G."/>
            <person name="Barbe V."/>
            <person name="Bernsel A."/>
            <person name="Bertin P."/>
            <person name="Cheung F."/>
            <person name="Cruveiller S."/>
            <person name="Damico S."/>
            <person name="Duilio A."/>
            <person name="Fang G."/>
            <person name="Feller G."/>
            <person name="Mangenot S."/>
            <person name="Marino G."/>
            <person name="Nilsson J."/>
            <person name="Parilli E."/>
            <person name="Rocha E."/>
            <person name="Rouy Z."/>
            <person name="Sekowska A."/>
            <person name="Tutino M.L."/>
            <person name="Vallenet D."/>
            <person name="von Heijne G."/>
            <person name="Danchin A."/>
        </authorList>
    </citation>
    <scope>NUCLEOTIDE SEQUENCE [LARGE SCALE GENOMIC DNA]</scope>
    <source>
        <strain evidence="2">TAC 125</strain>
    </source>
</reference>